<dbReference type="EMBL" id="HF920634">
    <property type="protein sequence ID" value="CCV01874.1"/>
    <property type="molecule type" value="Genomic_DNA"/>
</dbReference>
<accession>W8W2P0</accession>
<evidence type="ECO:0000313" key="2">
    <source>
        <dbReference type="EMBL" id="CCV01874.1"/>
    </source>
</evidence>
<evidence type="ECO:0000256" key="1">
    <source>
        <dbReference type="SAM" id="MobiDB-lite"/>
    </source>
</evidence>
<dbReference type="RefSeq" id="YP_009010791.1">
    <property type="nucleotide sequence ID" value="NC_023615.1"/>
</dbReference>
<dbReference type="Proteomes" id="UP000141616">
    <property type="component" value="Segment"/>
</dbReference>
<reference evidence="2 3" key="1">
    <citation type="submission" date="2013-03" db="EMBL/GenBank/DDBJ databases">
        <title>Genomic and evolutionary features of invertebrate iridoviruse.</title>
        <authorList>
            <person name="Piegu B."/>
            <person name="Guizard S."/>
            <person name="Bideshi D."/>
            <person name="Spears T."/>
            <person name="Federici B."/>
            <person name="Bigot Y."/>
        </authorList>
    </citation>
    <scope>NUCLEOTIDE SEQUENCE [LARGE SCALE GENOMIC DNA]</scope>
    <source>
        <strain evidence="2">IIV22Aberystwyth</strain>
    </source>
</reference>
<feature type="compositionally biased region" description="Basic and acidic residues" evidence="1">
    <location>
        <begin position="118"/>
        <end position="128"/>
    </location>
</feature>
<feature type="region of interest" description="Disordered" evidence="1">
    <location>
        <begin position="95"/>
        <end position="243"/>
    </location>
</feature>
<proteinExistence type="predicted"/>
<feature type="compositionally biased region" description="Low complexity" evidence="1">
    <location>
        <begin position="233"/>
        <end position="243"/>
    </location>
</feature>
<dbReference type="KEGG" id="vg:18501580"/>
<gene>
    <name evidence="2" type="primary">030L</name>
    <name evidence="2" type="ORF">IIV22A_030L</name>
</gene>
<dbReference type="GeneID" id="18501580"/>
<feature type="compositionally biased region" description="Basic residues" evidence="1">
    <location>
        <begin position="130"/>
        <end position="141"/>
    </location>
</feature>
<protein>
    <submittedName>
        <fullName evidence="2">Uncharacterized protein</fullName>
    </submittedName>
</protein>
<organism evidence="2 3">
    <name type="scientific">Invertebrate iridescent virus 22</name>
    <dbReference type="NCBI Taxonomy" id="345198"/>
    <lineage>
        <taxon>Viruses</taxon>
        <taxon>Varidnaviria</taxon>
        <taxon>Bamfordvirae</taxon>
        <taxon>Nucleocytoviricota</taxon>
        <taxon>Megaviricetes</taxon>
        <taxon>Pimascovirales</taxon>
        <taxon>Pimascovirales incertae sedis</taxon>
        <taxon>Iridoviridae</taxon>
        <taxon>Betairidovirinae</taxon>
        <taxon>Chloriridovirus</taxon>
        <taxon>Chloriridovirus simulium1</taxon>
    </lineage>
</organism>
<feature type="compositionally biased region" description="Basic and acidic residues" evidence="1">
    <location>
        <begin position="142"/>
        <end position="152"/>
    </location>
</feature>
<name>W8W2P0_9VIRU</name>
<sequence length="243" mass="26883">MALINDFLKSLAMPVSDLAKWLEEEHQVAVAETIEKWNQLTGMLITIDEDSVNCASVEDQTININKKVTPKTNGVVGKLDPKLCQHIFIAGGRKGQQCTTKPKGGKSDRCSAHKLKVKKSESDSDAPKKQPTKKTVKAKKNVKTDSETDSSKKKIKRKSIQKKSADSDSEEEEEYISTVVPDTKPQKKVPQSDSDSDSEEETPKKKSPQKKVPQSDSDSDSEEETPKKKSPQKKVPQSDSDSD</sequence>
<evidence type="ECO:0000313" key="3">
    <source>
        <dbReference type="Proteomes" id="UP000141616"/>
    </source>
</evidence>